<sequence>MRTCVQEMGQAAGVVAVGDAASRATAIGSVAREVLTARTAQGAVVAVLANAVYLTTDAGEVVWACTGHSIPHRRYLHVPGGLEGVRPGERFVADGGVVRVGAHRVDLRAARLWCPPAVAPASGVDPAAVRERFAAVANRVRATTGGARDGVFLRHVIGLPLDGVADRVDRLFVRAACAVAGRVRTACRAGDLASLLTAGRGLVGLGPGFTPAGDDYLGGLLFTLHQLDRALVGARCWDGRQVAGFLSGVRGRTGAVSHALLSDLAYGHGPGPLHELVAGLVAPAGRTELTTALRDLGQLGHSSGRDLVAGVLSAAWWPA</sequence>
<name>A0A410FU22_BIPS1</name>
<evidence type="ECO:0008006" key="3">
    <source>
        <dbReference type="Google" id="ProtNLM"/>
    </source>
</evidence>
<proteinExistence type="predicted"/>
<reference evidence="2" key="1">
    <citation type="submission" date="2018-12" db="EMBL/GenBank/DDBJ databases">
        <title>Complete genome sequence of an uncultured bacterium of the candidate phylum Bipolaricaulota.</title>
        <authorList>
            <person name="Kadnikov V.V."/>
            <person name="Mardanov A.V."/>
            <person name="Beletsky A.V."/>
            <person name="Frank Y.A."/>
            <person name="Karnachuk O.V."/>
            <person name="Ravin N.V."/>
        </authorList>
    </citation>
    <scope>NUCLEOTIDE SEQUENCE [LARGE SCALE GENOMIC DNA]</scope>
</reference>
<dbReference type="Proteomes" id="UP000287233">
    <property type="component" value="Chromosome"/>
</dbReference>
<accession>A0A410FU22</accession>
<evidence type="ECO:0000313" key="1">
    <source>
        <dbReference type="EMBL" id="QAA76513.1"/>
    </source>
</evidence>
<gene>
    <name evidence="1" type="ORF">BIP78_0747</name>
</gene>
<dbReference type="KEGG" id="bih:BIP78_0747"/>
<dbReference type="EMBL" id="CP034928">
    <property type="protein sequence ID" value="QAA76513.1"/>
    <property type="molecule type" value="Genomic_DNA"/>
</dbReference>
<evidence type="ECO:0000313" key="2">
    <source>
        <dbReference type="Proteomes" id="UP000287233"/>
    </source>
</evidence>
<dbReference type="Pfam" id="PF11392">
    <property type="entry name" value="AllH"/>
    <property type="match status" value="1"/>
</dbReference>
<protein>
    <recommendedName>
        <fullName evidence="3">DUF2877 domain-containing protein</fullName>
    </recommendedName>
</protein>
<organism evidence="1 2">
    <name type="scientific">Bipolaricaulis sibiricus</name>
    <dbReference type="NCBI Taxonomy" id="2501609"/>
    <lineage>
        <taxon>Bacteria</taxon>
        <taxon>Candidatus Bipolaricaulota</taxon>
        <taxon>Candidatus Bipolaricaulia</taxon>
        <taxon>Candidatus Bipolaricaulales</taxon>
        <taxon>Candidatus Bipolaricaulaceae</taxon>
        <taxon>Candidatus Bipolaricaulis</taxon>
    </lineage>
</organism>
<dbReference type="AlphaFoldDB" id="A0A410FU22"/>
<dbReference type="InterPro" id="IPR021530">
    <property type="entry name" value="AllH-like"/>
</dbReference>